<gene>
    <name evidence="2" type="ORF">IO98_22515</name>
</gene>
<feature type="signal peptide" evidence="1">
    <location>
        <begin position="1"/>
        <end position="25"/>
    </location>
</feature>
<proteinExistence type="predicted"/>
<protein>
    <recommendedName>
        <fullName evidence="4">Cell wall-binding protein</fullName>
    </recommendedName>
</protein>
<keyword evidence="1" id="KW-0732">Signal</keyword>
<reference evidence="2 3" key="1">
    <citation type="submission" date="2014-07" db="EMBL/GenBank/DDBJ databases">
        <title>Draft genome of Clostridium celerecrescens 152B isolated from sediments associated with methane hydrate from Krishna Godavari basin.</title>
        <authorList>
            <person name="Honkalas V.S."/>
            <person name="Dabir A.P."/>
            <person name="Arora P."/>
            <person name="Dhakephalkar P.K."/>
        </authorList>
    </citation>
    <scope>NUCLEOTIDE SEQUENCE [LARGE SCALE GENOMIC DNA]</scope>
    <source>
        <strain evidence="2 3">152B</strain>
    </source>
</reference>
<name>A0A084JCH4_9FIRM</name>
<feature type="chain" id="PRO_5001777094" description="Cell wall-binding protein" evidence="1">
    <location>
        <begin position="26"/>
        <end position="151"/>
    </location>
</feature>
<evidence type="ECO:0008006" key="4">
    <source>
        <dbReference type="Google" id="ProtNLM"/>
    </source>
</evidence>
<dbReference type="STRING" id="29354.IO98_22515"/>
<accession>A0A084JCH4</accession>
<keyword evidence="3" id="KW-1185">Reference proteome</keyword>
<dbReference type="RefSeq" id="WP_038284693.1">
    <property type="nucleotide sequence ID" value="NZ_JPME01000042.1"/>
</dbReference>
<dbReference type="OrthoDB" id="1901586at2"/>
<comment type="caution">
    <text evidence="2">The sequence shown here is derived from an EMBL/GenBank/DDBJ whole genome shotgun (WGS) entry which is preliminary data.</text>
</comment>
<dbReference type="Gene3D" id="2.10.270.10">
    <property type="entry name" value="Cholin Binding"/>
    <property type="match status" value="1"/>
</dbReference>
<dbReference type="AlphaFoldDB" id="A0A084JCH4"/>
<dbReference type="SUPFAM" id="SSF69360">
    <property type="entry name" value="Cell wall binding repeat"/>
    <property type="match status" value="1"/>
</dbReference>
<evidence type="ECO:0000256" key="1">
    <source>
        <dbReference type="SAM" id="SignalP"/>
    </source>
</evidence>
<dbReference type="EMBL" id="JPME01000042">
    <property type="protein sequence ID" value="KEZ86658.1"/>
    <property type="molecule type" value="Genomic_DNA"/>
</dbReference>
<organism evidence="2 3">
    <name type="scientific">Lacrimispora celerecrescens</name>
    <dbReference type="NCBI Taxonomy" id="29354"/>
    <lineage>
        <taxon>Bacteria</taxon>
        <taxon>Bacillati</taxon>
        <taxon>Bacillota</taxon>
        <taxon>Clostridia</taxon>
        <taxon>Lachnospirales</taxon>
        <taxon>Lachnospiraceae</taxon>
        <taxon>Lacrimispora</taxon>
    </lineage>
</organism>
<dbReference type="Proteomes" id="UP000028525">
    <property type="component" value="Unassembled WGS sequence"/>
</dbReference>
<evidence type="ECO:0000313" key="2">
    <source>
        <dbReference type="EMBL" id="KEZ86658.1"/>
    </source>
</evidence>
<evidence type="ECO:0000313" key="3">
    <source>
        <dbReference type="Proteomes" id="UP000028525"/>
    </source>
</evidence>
<sequence>MKKKYLAVTALSIALAMGSAMSSFAAGFVSTSQGVKYQWGSGDYCTNNWVNYKNHWFFFGNDQLMRTGWIQRDNTWYYTADTGELQGGIMKINNNVYYFDTNTLKMVTGPYTYNGVTYNFTENGATDGGPYVYTEWNSDGTIRRGAKVGVR</sequence>